<proteinExistence type="predicted"/>
<protein>
    <submittedName>
        <fullName evidence="1">Transposase</fullName>
    </submittedName>
</protein>
<gene>
    <name evidence="1" type="ORF">GJB61_28480</name>
</gene>
<dbReference type="Proteomes" id="UP000463051">
    <property type="component" value="Unassembled WGS sequence"/>
</dbReference>
<dbReference type="InterPro" id="IPR002514">
    <property type="entry name" value="Transposase_8"/>
</dbReference>
<evidence type="ECO:0000313" key="2">
    <source>
        <dbReference type="Proteomes" id="UP000463051"/>
    </source>
</evidence>
<comment type="caution">
    <text evidence="1">The sequence shown here is derived from an EMBL/GenBank/DDBJ whole genome shotgun (WGS) entry which is preliminary data.</text>
</comment>
<keyword evidence="2" id="KW-1185">Reference proteome</keyword>
<organism evidence="1 2">
    <name type="scientific">Paenibacillus monticola</name>
    <dbReference type="NCBI Taxonomy" id="2666075"/>
    <lineage>
        <taxon>Bacteria</taxon>
        <taxon>Bacillati</taxon>
        <taxon>Bacillota</taxon>
        <taxon>Bacilli</taxon>
        <taxon>Bacillales</taxon>
        <taxon>Paenibacillaceae</taxon>
        <taxon>Paenibacillus</taxon>
    </lineage>
</organism>
<dbReference type="GO" id="GO:0003677">
    <property type="term" value="F:DNA binding"/>
    <property type="evidence" value="ECO:0007669"/>
    <property type="project" value="InterPro"/>
</dbReference>
<dbReference type="EMBL" id="WJXB01000017">
    <property type="protein sequence ID" value="MRN56892.1"/>
    <property type="molecule type" value="Genomic_DNA"/>
</dbReference>
<dbReference type="SUPFAM" id="SSF46689">
    <property type="entry name" value="Homeodomain-like"/>
    <property type="match status" value="1"/>
</dbReference>
<dbReference type="Gene3D" id="1.10.10.60">
    <property type="entry name" value="Homeodomain-like"/>
    <property type="match status" value="1"/>
</dbReference>
<name>A0A7X2HB74_9BACL</name>
<dbReference type="RefSeq" id="WP_154122396.1">
    <property type="nucleotide sequence ID" value="NZ_WJXB01000017.1"/>
</dbReference>
<dbReference type="InterPro" id="IPR009057">
    <property type="entry name" value="Homeodomain-like_sf"/>
</dbReference>
<sequence>MARKGQVFQQYTEDFKMAAVREYLEGSASYNVVAEMLGIRNSTQLKVWVRKYQKGEAFDTRKGLSSPIKGRSRTTFASIEEERDYLKAQVDYLKKRYPNLVKERN</sequence>
<dbReference type="GO" id="GO:0004803">
    <property type="term" value="F:transposase activity"/>
    <property type="evidence" value="ECO:0007669"/>
    <property type="project" value="InterPro"/>
</dbReference>
<accession>A0A7X2HB74</accession>
<evidence type="ECO:0000313" key="1">
    <source>
        <dbReference type="EMBL" id="MRN56892.1"/>
    </source>
</evidence>
<reference evidence="1 2" key="1">
    <citation type="submission" date="2019-11" db="EMBL/GenBank/DDBJ databases">
        <title>Paenibacillus monticola sp. nov., a novel PGPR strain isolated from mountain sample in China.</title>
        <authorList>
            <person name="Zhao Q."/>
            <person name="Li H.-P."/>
            <person name="Zhang J.-L."/>
        </authorList>
    </citation>
    <scope>NUCLEOTIDE SEQUENCE [LARGE SCALE GENOMIC DNA]</scope>
    <source>
        <strain evidence="1 2">LC-T2</strain>
    </source>
</reference>
<dbReference type="Pfam" id="PF01527">
    <property type="entry name" value="HTH_Tnp_1"/>
    <property type="match status" value="1"/>
</dbReference>
<dbReference type="GO" id="GO:0006313">
    <property type="term" value="P:DNA transposition"/>
    <property type="evidence" value="ECO:0007669"/>
    <property type="project" value="InterPro"/>
</dbReference>
<dbReference type="AlphaFoldDB" id="A0A7X2HB74"/>